<feature type="compositionally biased region" description="Basic and acidic residues" evidence="1">
    <location>
        <begin position="1"/>
        <end position="13"/>
    </location>
</feature>
<dbReference type="Proteomes" id="UP001516023">
    <property type="component" value="Unassembled WGS sequence"/>
</dbReference>
<proteinExistence type="predicted"/>
<dbReference type="Pfam" id="PF13383">
    <property type="entry name" value="Methyltransf_22"/>
    <property type="match status" value="1"/>
</dbReference>
<sequence length="358" mass="40601">AWSRRNIGDDGRDSSSLNPERRRRALSDAVNTLRCLTIPGCYPTIRCSDGKEPMKVPVRRTYEQQAFCTGDLTSQRKEPNQKCLVYSFGINDNTEWEEKISKEFGCDVFAFDPTSIFSNYVAPGVTFHQLGLQGAGVDVSSTHSVSYDALDPSKLRTLGEIINAMGHTGRTIDILRLDCEGCEWGVLKQLACSSESQLVNQLMVEMHFQKNLGLATDDDILIAADAITCLENARWGIASMEKSGCGPKDAQYIDSALKFIRNPYFLQHITMKRLPQEQKTSWELFGDYVTATRAASEYFSEQYQQHGYDPSKWPPVPKNEYDVRRMEKHVAIQRYQPLYGDFFEPDFKAFDTYPLKGD</sequence>
<feature type="region of interest" description="Disordered" evidence="1">
    <location>
        <begin position="1"/>
        <end position="22"/>
    </location>
</feature>
<feature type="domain" description="Methyltransferase" evidence="2">
    <location>
        <begin position="79"/>
        <end position="207"/>
    </location>
</feature>
<evidence type="ECO:0000313" key="3">
    <source>
        <dbReference type="EMBL" id="KAL3804086.1"/>
    </source>
</evidence>
<dbReference type="PANTHER" id="PTHR32026:SF10">
    <property type="entry name" value="METHYLTRANSFERASE-LIKE PROTEIN 24-RELATED"/>
    <property type="match status" value="1"/>
</dbReference>
<reference evidence="3 4" key="1">
    <citation type="journal article" date="2020" name="G3 (Bethesda)">
        <title>Improved Reference Genome for Cyclotella cryptica CCMP332, a Model for Cell Wall Morphogenesis, Salinity Adaptation, and Lipid Production in Diatoms (Bacillariophyta).</title>
        <authorList>
            <person name="Roberts W.R."/>
            <person name="Downey K.M."/>
            <person name="Ruck E.C."/>
            <person name="Traller J.C."/>
            <person name="Alverson A.J."/>
        </authorList>
    </citation>
    <scope>NUCLEOTIDE SEQUENCE [LARGE SCALE GENOMIC DNA]</scope>
    <source>
        <strain evidence="3 4">CCMP332</strain>
    </source>
</reference>
<dbReference type="InterPro" id="IPR026913">
    <property type="entry name" value="METTL24"/>
</dbReference>
<keyword evidence="4" id="KW-1185">Reference proteome</keyword>
<dbReference type="InterPro" id="IPR025714">
    <property type="entry name" value="Methyltranfer_dom"/>
</dbReference>
<organism evidence="3 4">
    <name type="scientific">Cyclotella cryptica</name>
    <dbReference type="NCBI Taxonomy" id="29204"/>
    <lineage>
        <taxon>Eukaryota</taxon>
        <taxon>Sar</taxon>
        <taxon>Stramenopiles</taxon>
        <taxon>Ochrophyta</taxon>
        <taxon>Bacillariophyta</taxon>
        <taxon>Coscinodiscophyceae</taxon>
        <taxon>Thalassiosirophycidae</taxon>
        <taxon>Stephanodiscales</taxon>
        <taxon>Stephanodiscaceae</taxon>
        <taxon>Cyclotella</taxon>
    </lineage>
</organism>
<protein>
    <recommendedName>
        <fullName evidence="2">Methyltransferase domain-containing protein</fullName>
    </recommendedName>
</protein>
<dbReference type="PANTHER" id="PTHR32026">
    <property type="entry name" value="METHYLTRANSFERASE-LIKE PROTEIN 24"/>
    <property type="match status" value="1"/>
</dbReference>
<feature type="non-terminal residue" evidence="3">
    <location>
        <position position="1"/>
    </location>
</feature>
<evidence type="ECO:0000313" key="4">
    <source>
        <dbReference type="Proteomes" id="UP001516023"/>
    </source>
</evidence>
<evidence type="ECO:0000259" key="2">
    <source>
        <dbReference type="Pfam" id="PF13383"/>
    </source>
</evidence>
<dbReference type="AlphaFoldDB" id="A0ABD3QY91"/>
<accession>A0ABD3QY91</accession>
<dbReference type="EMBL" id="JABMIG020000010">
    <property type="protein sequence ID" value="KAL3804086.1"/>
    <property type="molecule type" value="Genomic_DNA"/>
</dbReference>
<comment type="caution">
    <text evidence="3">The sequence shown here is derived from an EMBL/GenBank/DDBJ whole genome shotgun (WGS) entry which is preliminary data.</text>
</comment>
<gene>
    <name evidence="3" type="ORF">HJC23_006477</name>
</gene>
<evidence type="ECO:0000256" key="1">
    <source>
        <dbReference type="SAM" id="MobiDB-lite"/>
    </source>
</evidence>
<name>A0ABD3QY91_9STRA</name>